<dbReference type="HOGENOM" id="CLU_453209_0_0_10"/>
<dbReference type="EMBL" id="AFZZ01000186">
    <property type="protein sequence ID" value="EHJ38087.1"/>
    <property type="molecule type" value="Genomic_DNA"/>
</dbReference>
<evidence type="ECO:0000313" key="2">
    <source>
        <dbReference type="Proteomes" id="UP000004407"/>
    </source>
</evidence>
<dbReference type="PATRIC" id="fig|1002367.3.peg.1761"/>
<dbReference type="AlphaFoldDB" id="G6AZV5"/>
<sequence>MFHFAKVIKMEIIINGKQAFLKKNTSFDFIFENRLFTGSDSYTLTITFPLKGCARNIAIFGHIHRADVIKSKVVFDCDIRDGAFLKSGSITITEISDVEVKTQFLEGRSEQNFNETFDDIYLNEMDLGYPTKRDNLIAAEAFKPYPTNNWVPLPWVNNYSGNLQNAVTTSVHFITGFENVKSTLSFQPYLLYILKRICSQLGYEANFAELEQSQYKYLLICNTLPAAWAAWNFAIALPHWTLNEFFEHLENFLFGDFDINHKAKRIEFHFSNSLAKSAGEVILNKVLDSYTTEVSQEDESKYIASANLKYADNDALLWSYYSCDWFIRANKSKALVYDTFRELIDKAMTLKISGYYKSTGHSGHGYSESFSRGYPVGSDGNRLFYCKEIDTYFIMYCYKSEFVSKHNGMKWYKYYNRLMPVNQFGDYFVDNDADDIELKIVPAWIEGTDDKYGNCMFLDCGELGSRETWTISEDGTGSSGSASSGIYIGQRPNNEGQLSSVRYHDDVDYDAGDLAQGTASYVIGKGETEKSSAYFDVIYVGFWSGHYLFGGNQPHPIIDKVEVTDSFGYNRTQFTLRLKDGIANSMRLSMHKIDGKQKFHFSFLSDTIPNPRALFYIRGQRYICEKITATFHESGKSQLLKGIFYRVLAD</sequence>
<name>G6AZV5_9BACT</name>
<comment type="caution">
    <text evidence="1">The sequence shown here is derived from an EMBL/GenBank/DDBJ whole genome shotgun (WGS) entry which is preliminary data.</text>
</comment>
<accession>G6AZV5</accession>
<dbReference type="eggNOG" id="ENOG5033ZCC">
    <property type="taxonomic scope" value="Bacteria"/>
</dbReference>
<dbReference type="Proteomes" id="UP000004407">
    <property type="component" value="Unassembled WGS sequence"/>
</dbReference>
<organism evidence="1 2">
    <name type="scientific">Leyella stercorea DSM 18206</name>
    <dbReference type="NCBI Taxonomy" id="1002367"/>
    <lineage>
        <taxon>Bacteria</taxon>
        <taxon>Pseudomonadati</taxon>
        <taxon>Bacteroidota</taxon>
        <taxon>Bacteroidia</taxon>
        <taxon>Bacteroidales</taxon>
        <taxon>Prevotellaceae</taxon>
        <taxon>Leyella</taxon>
    </lineage>
</organism>
<evidence type="ECO:0000313" key="1">
    <source>
        <dbReference type="EMBL" id="EHJ38087.1"/>
    </source>
</evidence>
<proteinExistence type="predicted"/>
<reference evidence="1 2" key="1">
    <citation type="submission" date="2011-08" db="EMBL/GenBank/DDBJ databases">
        <authorList>
            <person name="Weinstock G."/>
            <person name="Sodergren E."/>
            <person name="Clifton S."/>
            <person name="Fulton L."/>
            <person name="Fulton B."/>
            <person name="Courtney L."/>
            <person name="Fronick C."/>
            <person name="Harrison M."/>
            <person name="Strong C."/>
            <person name="Farmer C."/>
            <person name="Delahaunty K."/>
            <person name="Markovic C."/>
            <person name="Hall O."/>
            <person name="Minx P."/>
            <person name="Tomlinson C."/>
            <person name="Mitreva M."/>
            <person name="Hou S."/>
            <person name="Chen J."/>
            <person name="Wollam A."/>
            <person name="Pepin K.H."/>
            <person name="Johnson M."/>
            <person name="Bhonagiri V."/>
            <person name="Zhang X."/>
            <person name="Suruliraj S."/>
            <person name="Warren W."/>
            <person name="Chinwalla A."/>
            <person name="Mardis E.R."/>
            <person name="Wilson R.K."/>
        </authorList>
    </citation>
    <scope>NUCLEOTIDE SEQUENCE [LARGE SCALE GENOMIC DNA]</scope>
    <source>
        <strain evidence="1 2">DSM 18206</strain>
    </source>
</reference>
<protein>
    <submittedName>
        <fullName evidence="1">Uncharacterized protein</fullName>
    </submittedName>
</protein>
<gene>
    <name evidence="1" type="ORF">HMPREF0673_02172</name>
</gene>